<reference evidence="1" key="1">
    <citation type="submission" date="2023-07" db="EMBL/GenBank/DDBJ databases">
        <title>draft genome sequence of fig (Ficus carica).</title>
        <authorList>
            <person name="Takahashi T."/>
            <person name="Nishimura K."/>
        </authorList>
    </citation>
    <scope>NUCLEOTIDE SEQUENCE</scope>
</reference>
<dbReference type="AlphaFoldDB" id="A0AA88DNZ0"/>
<comment type="caution">
    <text evidence="1">The sequence shown here is derived from an EMBL/GenBank/DDBJ whole genome shotgun (WGS) entry which is preliminary data.</text>
</comment>
<evidence type="ECO:0000313" key="1">
    <source>
        <dbReference type="EMBL" id="GMN58199.1"/>
    </source>
</evidence>
<organism evidence="1 2">
    <name type="scientific">Ficus carica</name>
    <name type="common">Common fig</name>
    <dbReference type="NCBI Taxonomy" id="3494"/>
    <lineage>
        <taxon>Eukaryota</taxon>
        <taxon>Viridiplantae</taxon>
        <taxon>Streptophyta</taxon>
        <taxon>Embryophyta</taxon>
        <taxon>Tracheophyta</taxon>
        <taxon>Spermatophyta</taxon>
        <taxon>Magnoliopsida</taxon>
        <taxon>eudicotyledons</taxon>
        <taxon>Gunneridae</taxon>
        <taxon>Pentapetalae</taxon>
        <taxon>rosids</taxon>
        <taxon>fabids</taxon>
        <taxon>Rosales</taxon>
        <taxon>Moraceae</taxon>
        <taxon>Ficeae</taxon>
        <taxon>Ficus</taxon>
    </lineage>
</organism>
<dbReference type="EMBL" id="BTGU01000076">
    <property type="protein sequence ID" value="GMN58199.1"/>
    <property type="molecule type" value="Genomic_DNA"/>
</dbReference>
<name>A0AA88DNZ0_FICCA</name>
<keyword evidence="2" id="KW-1185">Reference proteome</keyword>
<evidence type="ECO:0000313" key="2">
    <source>
        <dbReference type="Proteomes" id="UP001187192"/>
    </source>
</evidence>
<dbReference type="Proteomes" id="UP001187192">
    <property type="component" value="Unassembled WGS sequence"/>
</dbReference>
<sequence length="57" mass="6191">MDEAVAIGAMVALKASIAISKISSFLHSRSLTNKSLPSEIAKSKVDEIVRIVVRRRP</sequence>
<accession>A0AA88DNZ0</accession>
<protein>
    <submittedName>
        <fullName evidence="1">Uncharacterized protein</fullName>
    </submittedName>
</protein>
<gene>
    <name evidence="1" type="ORF">TIFTF001_027302</name>
</gene>
<proteinExistence type="predicted"/>